<reference evidence="2" key="1">
    <citation type="submission" date="2016-10" db="EMBL/GenBank/DDBJ databases">
        <authorList>
            <person name="de Groot N.N."/>
        </authorList>
    </citation>
    <scope>NUCLEOTIDE SEQUENCE [LARGE SCALE GENOMIC DNA]</scope>
    <source>
        <strain evidence="2">DSM 15758</strain>
    </source>
</reference>
<sequence length="34" mass="4276">MGLTRVRQLWQWLRPHLYRLCEVRAGRYGYRGKR</sequence>
<protein>
    <submittedName>
        <fullName evidence="1">Uncharacterized protein</fullName>
    </submittedName>
</protein>
<proteinExistence type="predicted"/>
<dbReference type="EMBL" id="FMWB01000003">
    <property type="protein sequence ID" value="SCZ30030.1"/>
    <property type="molecule type" value="Genomic_DNA"/>
</dbReference>
<accession>A0A1G5N013</accession>
<name>A0A1G5N013_9PSED</name>
<dbReference type="AlphaFoldDB" id="A0A1G5N013"/>
<organism evidence="1 2">
    <name type="scientific">Pseudomonas oryzihabitans</name>
    <dbReference type="NCBI Taxonomy" id="47885"/>
    <lineage>
        <taxon>Bacteria</taxon>
        <taxon>Pseudomonadati</taxon>
        <taxon>Pseudomonadota</taxon>
        <taxon>Gammaproteobacteria</taxon>
        <taxon>Pseudomonadales</taxon>
        <taxon>Pseudomonadaceae</taxon>
        <taxon>Pseudomonas</taxon>
    </lineage>
</organism>
<evidence type="ECO:0000313" key="1">
    <source>
        <dbReference type="EMBL" id="SCZ30030.1"/>
    </source>
</evidence>
<dbReference type="Proteomes" id="UP000183046">
    <property type="component" value="Unassembled WGS sequence"/>
</dbReference>
<gene>
    <name evidence="1" type="ORF">SAMN05216279_103294</name>
</gene>
<comment type="caution">
    <text evidence="1">The sequence shown here is derived from an EMBL/GenBank/DDBJ whole genome shotgun (WGS) entry which is preliminary data.</text>
</comment>
<evidence type="ECO:0000313" key="2">
    <source>
        <dbReference type="Proteomes" id="UP000183046"/>
    </source>
</evidence>